<organism evidence="2 3">
    <name type="scientific">Solirubrobacter pauli</name>
    <dbReference type="NCBI Taxonomy" id="166793"/>
    <lineage>
        <taxon>Bacteria</taxon>
        <taxon>Bacillati</taxon>
        <taxon>Actinomycetota</taxon>
        <taxon>Thermoleophilia</taxon>
        <taxon>Solirubrobacterales</taxon>
        <taxon>Solirubrobacteraceae</taxon>
        <taxon>Solirubrobacter</taxon>
    </lineage>
</organism>
<dbReference type="Pfam" id="PF02620">
    <property type="entry name" value="YceD"/>
    <property type="match status" value="1"/>
</dbReference>
<evidence type="ECO:0000313" key="2">
    <source>
        <dbReference type="EMBL" id="RKQ87929.1"/>
    </source>
</evidence>
<dbReference type="AlphaFoldDB" id="A0A660L4X5"/>
<dbReference type="OrthoDB" id="9790372at2"/>
<evidence type="ECO:0000256" key="1">
    <source>
        <dbReference type="SAM" id="MobiDB-lite"/>
    </source>
</evidence>
<evidence type="ECO:0000313" key="3">
    <source>
        <dbReference type="Proteomes" id="UP000278962"/>
    </source>
</evidence>
<dbReference type="PANTHER" id="PTHR34374:SF1">
    <property type="entry name" value="LARGE RIBOSOMAL RNA SUBUNIT ACCUMULATION PROTEIN YCED HOMOLOG 1, CHLOROPLASTIC"/>
    <property type="match status" value="1"/>
</dbReference>
<name>A0A660L4X5_9ACTN</name>
<feature type="region of interest" description="Disordered" evidence="1">
    <location>
        <begin position="147"/>
        <end position="171"/>
    </location>
</feature>
<protein>
    <recommendedName>
        <fullName evidence="4">DUF177 domain-containing protein</fullName>
    </recommendedName>
</protein>
<comment type="caution">
    <text evidence="2">The sequence shown here is derived from an EMBL/GenBank/DDBJ whole genome shotgun (WGS) entry which is preliminary data.</text>
</comment>
<proteinExistence type="predicted"/>
<gene>
    <name evidence="2" type="ORF">C8N24_5963</name>
</gene>
<sequence length="171" mass="18674">MAQRTDSYDIGRLGLTSGEGRRVDLEVHVEPFEYGGSTYGVQPELVPLRLDISRTTGDGWALRMRFAAQVDGPCMRCLDPASPTFDVDSYEVHQPGAGDADLLSPYMGEELDVAGWARDALALALPAQIKCRPDCAGLCPKCGANLNEDPDHAHEAEPDPRWAKLSELKFD</sequence>
<feature type="compositionally biased region" description="Basic and acidic residues" evidence="1">
    <location>
        <begin position="149"/>
        <end position="171"/>
    </location>
</feature>
<keyword evidence="3" id="KW-1185">Reference proteome</keyword>
<dbReference type="PANTHER" id="PTHR34374">
    <property type="entry name" value="LARGE RIBOSOMAL RNA SUBUNIT ACCUMULATION PROTEIN YCED HOMOLOG 1, CHLOROPLASTIC"/>
    <property type="match status" value="1"/>
</dbReference>
<dbReference type="Proteomes" id="UP000278962">
    <property type="component" value="Unassembled WGS sequence"/>
</dbReference>
<dbReference type="RefSeq" id="WP_121256993.1">
    <property type="nucleotide sequence ID" value="NZ_RBIL01000002.1"/>
</dbReference>
<dbReference type="EMBL" id="RBIL01000002">
    <property type="protein sequence ID" value="RKQ87929.1"/>
    <property type="molecule type" value="Genomic_DNA"/>
</dbReference>
<reference evidence="2 3" key="1">
    <citation type="submission" date="2018-10" db="EMBL/GenBank/DDBJ databases">
        <title>Genomic Encyclopedia of Archaeal and Bacterial Type Strains, Phase II (KMG-II): from individual species to whole genera.</title>
        <authorList>
            <person name="Goeker M."/>
        </authorList>
    </citation>
    <scope>NUCLEOTIDE SEQUENCE [LARGE SCALE GENOMIC DNA]</scope>
    <source>
        <strain evidence="2 3">DSM 14954</strain>
    </source>
</reference>
<accession>A0A660L4X5</accession>
<evidence type="ECO:0008006" key="4">
    <source>
        <dbReference type="Google" id="ProtNLM"/>
    </source>
</evidence>
<dbReference type="InterPro" id="IPR003772">
    <property type="entry name" value="YceD"/>
</dbReference>